<comment type="subcellular location">
    <subcellularLocation>
        <location evidence="1">Nucleus</location>
    </subcellularLocation>
</comment>
<evidence type="ECO:0000256" key="2">
    <source>
        <dbReference type="ARBA" id="ARBA00007117"/>
    </source>
</evidence>
<evidence type="ECO:0000256" key="3">
    <source>
        <dbReference type="ARBA" id="ARBA00022853"/>
    </source>
</evidence>
<dbReference type="GO" id="GO:0006325">
    <property type="term" value="P:chromatin organization"/>
    <property type="evidence" value="ECO:0007669"/>
    <property type="project" value="UniProtKB-KW"/>
</dbReference>
<evidence type="ECO:0000313" key="9">
    <source>
        <dbReference type="Proteomes" id="UP000268162"/>
    </source>
</evidence>
<evidence type="ECO:0000256" key="4">
    <source>
        <dbReference type="ARBA" id="ARBA00023015"/>
    </source>
</evidence>
<dbReference type="AlphaFoldDB" id="A0A4P9ZWL7"/>
<protein>
    <submittedName>
        <fullName evidence="8">Chromatin modification-related protein EAF7-domain-containing protein</fullName>
    </submittedName>
</protein>
<dbReference type="STRING" id="215637.A0A4P9ZWL7"/>
<feature type="region of interest" description="Disordered" evidence="7">
    <location>
        <begin position="140"/>
        <end position="250"/>
    </location>
</feature>
<gene>
    <name evidence="8" type="ORF">BJ085DRAFT_29104</name>
</gene>
<feature type="region of interest" description="Disordered" evidence="7">
    <location>
        <begin position="84"/>
        <end position="107"/>
    </location>
</feature>
<accession>A0A4P9ZWL7</accession>
<keyword evidence="9" id="KW-1185">Reference proteome</keyword>
<feature type="compositionally biased region" description="Polar residues" evidence="7">
    <location>
        <begin position="172"/>
        <end position="186"/>
    </location>
</feature>
<evidence type="ECO:0000256" key="6">
    <source>
        <dbReference type="ARBA" id="ARBA00023242"/>
    </source>
</evidence>
<evidence type="ECO:0000256" key="5">
    <source>
        <dbReference type="ARBA" id="ARBA00023163"/>
    </source>
</evidence>
<dbReference type="Proteomes" id="UP000268162">
    <property type="component" value="Unassembled WGS sequence"/>
</dbReference>
<evidence type="ECO:0000313" key="8">
    <source>
        <dbReference type="EMBL" id="RKP37080.1"/>
    </source>
</evidence>
<comment type="similarity">
    <text evidence="2">Belongs to the EAF7 family.</text>
</comment>
<dbReference type="GO" id="GO:0006357">
    <property type="term" value="P:regulation of transcription by RNA polymerase II"/>
    <property type="evidence" value="ECO:0007669"/>
    <property type="project" value="TreeGrafter"/>
</dbReference>
<evidence type="ECO:0000256" key="7">
    <source>
        <dbReference type="SAM" id="MobiDB-lite"/>
    </source>
</evidence>
<dbReference type="GO" id="GO:0035267">
    <property type="term" value="C:NuA4 histone acetyltransferase complex"/>
    <property type="evidence" value="ECO:0007669"/>
    <property type="project" value="TreeGrafter"/>
</dbReference>
<dbReference type="InterPro" id="IPR012423">
    <property type="entry name" value="Eaf7/MRGBP"/>
</dbReference>
<keyword evidence="6" id="KW-0539">Nucleus</keyword>
<keyword evidence="4" id="KW-0805">Transcription regulation</keyword>
<name>A0A4P9ZWL7_9FUNG</name>
<sequence length="250" mass="28110">MDDDSKSLDSAVTDSVQWTPQMEVALFNAMVGRKPVGIHKHFRMVAIYHHFLNSGIQPCTTQDIWEKLDELFDLQVLDDMEFNSDEDDEDTKSRKHPSEPSSPTIRSRVSIHHPQFWKHSFDFELPWDEYEAIIAEHGRDPDDHASIKEPATPTPVPLTSASSARSLRTRKGSPTPSTESVRTVSQEAHAPKKTRRTVSSTRKEMVALLADPKMGPTSSSRRKTSRTNLPSPTSSKAPPAIGTRRTTRKN</sequence>
<dbReference type="OrthoDB" id="5595141at2759"/>
<proteinExistence type="inferred from homology"/>
<dbReference type="EMBL" id="ML002546">
    <property type="protein sequence ID" value="RKP37080.1"/>
    <property type="molecule type" value="Genomic_DNA"/>
</dbReference>
<dbReference type="Pfam" id="PF07904">
    <property type="entry name" value="Eaf7"/>
    <property type="match status" value="1"/>
</dbReference>
<keyword evidence="5" id="KW-0804">Transcription</keyword>
<keyword evidence="3" id="KW-0156">Chromatin regulator</keyword>
<dbReference type="PANTHER" id="PTHR13581:SF5">
    <property type="entry name" value="MRG_MORF4L-BINDING PROTEIN"/>
    <property type="match status" value="1"/>
</dbReference>
<dbReference type="PANTHER" id="PTHR13581">
    <property type="entry name" value="MRG-BINDING PROTEIN"/>
    <property type="match status" value="1"/>
</dbReference>
<reference evidence="9" key="1">
    <citation type="journal article" date="2018" name="Nat. Microbiol.">
        <title>Leveraging single-cell genomics to expand the fungal tree of life.</title>
        <authorList>
            <person name="Ahrendt S.R."/>
            <person name="Quandt C.A."/>
            <person name="Ciobanu D."/>
            <person name="Clum A."/>
            <person name="Salamov A."/>
            <person name="Andreopoulos B."/>
            <person name="Cheng J.F."/>
            <person name="Woyke T."/>
            <person name="Pelin A."/>
            <person name="Henrissat B."/>
            <person name="Reynolds N.K."/>
            <person name="Benny G.L."/>
            <person name="Smith M.E."/>
            <person name="James T.Y."/>
            <person name="Grigoriev I.V."/>
        </authorList>
    </citation>
    <scope>NUCLEOTIDE SEQUENCE [LARGE SCALE GENOMIC DNA]</scope>
    <source>
        <strain evidence="9">RSA 468</strain>
    </source>
</reference>
<dbReference type="GO" id="GO:0005634">
    <property type="term" value="C:nucleus"/>
    <property type="evidence" value="ECO:0007669"/>
    <property type="project" value="UniProtKB-SubCell"/>
</dbReference>
<organism evidence="8 9">
    <name type="scientific">Dimargaris cristalligena</name>
    <dbReference type="NCBI Taxonomy" id="215637"/>
    <lineage>
        <taxon>Eukaryota</taxon>
        <taxon>Fungi</taxon>
        <taxon>Fungi incertae sedis</taxon>
        <taxon>Zoopagomycota</taxon>
        <taxon>Kickxellomycotina</taxon>
        <taxon>Dimargaritomycetes</taxon>
        <taxon>Dimargaritales</taxon>
        <taxon>Dimargaritaceae</taxon>
        <taxon>Dimargaris</taxon>
    </lineage>
</organism>
<evidence type="ECO:0000256" key="1">
    <source>
        <dbReference type="ARBA" id="ARBA00004123"/>
    </source>
</evidence>